<comment type="caution">
    <text evidence="2">The sequence shown here is derived from an EMBL/GenBank/DDBJ whole genome shotgun (WGS) entry which is preliminary data.</text>
</comment>
<keyword evidence="3" id="KW-1185">Reference proteome</keyword>
<dbReference type="Proteomes" id="UP001151234">
    <property type="component" value="Unassembled WGS sequence"/>
</dbReference>
<evidence type="ECO:0000313" key="3">
    <source>
        <dbReference type="Proteomes" id="UP001151234"/>
    </source>
</evidence>
<sequence>MHTRQKLDTSERRTCTVLGVSRSSHRYQSKPANDDVLRLAMIRLAKQYGRYGYRKVTALLRMEGWQVNHKKVEPLWDEEGLQLPHRHKKRRRLYHKDSSVIRLRPTHLNHVWAIDFVHDKLSNGRSYKMLTVLDEYTREALCVAVRPKMNASDVLDILHRLLMKHGKPEYIRSDNGPEFIAAPLQDWLRRVGIQPMQIYPGFPWENGYNERFNGTLRREVLNAEWFHSTKQAQVAINIWLRQYNQIRPHHALGMRPPVPETLLEKPPIQWC</sequence>
<dbReference type="InterPro" id="IPR025948">
    <property type="entry name" value="HTH-like_dom"/>
</dbReference>
<dbReference type="PANTHER" id="PTHR47515">
    <property type="entry name" value="LOW CALCIUM RESPONSE LOCUS PROTEIN T"/>
    <property type="match status" value="1"/>
</dbReference>
<dbReference type="InterPro" id="IPR001584">
    <property type="entry name" value="Integrase_cat-core"/>
</dbReference>
<dbReference type="PANTHER" id="PTHR47515:SF1">
    <property type="entry name" value="BLR2054 PROTEIN"/>
    <property type="match status" value="1"/>
</dbReference>
<protein>
    <submittedName>
        <fullName evidence="2">IS3 family transposase</fullName>
    </submittedName>
</protein>
<dbReference type="AlphaFoldDB" id="A0A9X3UEI3"/>
<evidence type="ECO:0000259" key="1">
    <source>
        <dbReference type="PROSITE" id="PS50994"/>
    </source>
</evidence>
<dbReference type="GO" id="GO:0015074">
    <property type="term" value="P:DNA integration"/>
    <property type="evidence" value="ECO:0007669"/>
    <property type="project" value="InterPro"/>
</dbReference>
<reference evidence="2" key="1">
    <citation type="submission" date="2022-11" db="EMBL/GenBank/DDBJ databases">
        <title>Draft genome sequence of Hoeflea poritis E7-10 and Hoeflea prorocentri PM5-8, separated from scleractinian coral Porites lutea and marine dinoflagellate.</title>
        <authorList>
            <person name="Zhang G."/>
            <person name="Wei Q."/>
            <person name="Cai L."/>
        </authorList>
    </citation>
    <scope>NUCLEOTIDE SEQUENCE</scope>
    <source>
        <strain evidence="2">PM5-8</strain>
    </source>
</reference>
<accession>A0A9X3UEI3</accession>
<organism evidence="2 3">
    <name type="scientific">Hoeflea prorocentri</name>
    <dbReference type="NCBI Taxonomy" id="1922333"/>
    <lineage>
        <taxon>Bacteria</taxon>
        <taxon>Pseudomonadati</taxon>
        <taxon>Pseudomonadota</taxon>
        <taxon>Alphaproteobacteria</taxon>
        <taxon>Hyphomicrobiales</taxon>
        <taxon>Rhizobiaceae</taxon>
        <taxon>Hoeflea</taxon>
    </lineage>
</organism>
<dbReference type="Pfam" id="PF13683">
    <property type="entry name" value="rve_3"/>
    <property type="match status" value="1"/>
</dbReference>
<dbReference type="EMBL" id="JAPJZI010000001">
    <property type="protein sequence ID" value="MDA5397203.1"/>
    <property type="molecule type" value="Genomic_DNA"/>
</dbReference>
<gene>
    <name evidence="2" type="ORF">OQ273_01350</name>
</gene>
<feature type="domain" description="Integrase catalytic" evidence="1">
    <location>
        <begin position="101"/>
        <end position="265"/>
    </location>
</feature>
<dbReference type="GO" id="GO:0003676">
    <property type="term" value="F:nucleic acid binding"/>
    <property type="evidence" value="ECO:0007669"/>
    <property type="project" value="InterPro"/>
</dbReference>
<evidence type="ECO:0000313" key="2">
    <source>
        <dbReference type="EMBL" id="MDA5397203.1"/>
    </source>
</evidence>
<dbReference type="Pfam" id="PF13276">
    <property type="entry name" value="HTH_21"/>
    <property type="match status" value="1"/>
</dbReference>
<dbReference type="InterPro" id="IPR012337">
    <property type="entry name" value="RNaseH-like_sf"/>
</dbReference>
<name>A0A9X3UEI3_9HYPH</name>
<dbReference type="Gene3D" id="3.30.420.10">
    <property type="entry name" value="Ribonuclease H-like superfamily/Ribonuclease H"/>
    <property type="match status" value="1"/>
</dbReference>
<dbReference type="InterPro" id="IPR048020">
    <property type="entry name" value="Transpos_IS3"/>
</dbReference>
<proteinExistence type="predicted"/>
<dbReference type="NCBIfam" id="NF033516">
    <property type="entry name" value="transpos_IS3"/>
    <property type="match status" value="1"/>
</dbReference>
<dbReference type="InterPro" id="IPR036397">
    <property type="entry name" value="RNaseH_sf"/>
</dbReference>
<dbReference type="SUPFAM" id="SSF53098">
    <property type="entry name" value="Ribonuclease H-like"/>
    <property type="match status" value="1"/>
</dbReference>
<dbReference type="PROSITE" id="PS50994">
    <property type="entry name" value="INTEGRASE"/>
    <property type="match status" value="1"/>
</dbReference>